<keyword evidence="5" id="KW-0611">Plant defense</keyword>
<dbReference type="InterPro" id="IPR002182">
    <property type="entry name" value="NB-ARC"/>
</dbReference>
<evidence type="ECO:0000259" key="7">
    <source>
        <dbReference type="Pfam" id="PF00931"/>
    </source>
</evidence>
<keyword evidence="2" id="KW-0433">Leucine-rich repeat</keyword>
<dbReference type="Gene3D" id="1.10.8.430">
    <property type="entry name" value="Helical domain of apoptotic protease-activating factors"/>
    <property type="match status" value="1"/>
</dbReference>
<feature type="domain" description="Disease resistance R13L4/SHOC-2-like LRR" evidence="10">
    <location>
        <begin position="545"/>
        <end position="909"/>
    </location>
</feature>
<dbReference type="InterPro" id="IPR032675">
    <property type="entry name" value="LRR_dom_sf"/>
</dbReference>
<dbReference type="InterPro" id="IPR036388">
    <property type="entry name" value="WH-like_DNA-bd_sf"/>
</dbReference>
<keyword evidence="4" id="KW-0547">Nucleotide-binding</keyword>
<dbReference type="GO" id="GO:0043531">
    <property type="term" value="F:ADP binding"/>
    <property type="evidence" value="ECO:0007669"/>
    <property type="project" value="InterPro"/>
</dbReference>
<keyword evidence="3" id="KW-0677">Repeat</keyword>
<dbReference type="PANTHER" id="PTHR23155:SF906">
    <property type="entry name" value="OS08G0205100 PROTEIN"/>
    <property type="match status" value="1"/>
</dbReference>
<dbReference type="PRINTS" id="PR00364">
    <property type="entry name" value="DISEASERSIST"/>
</dbReference>
<evidence type="ECO:0000256" key="2">
    <source>
        <dbReference type="ARBA" id="ARBA00022614"/>
    </source>
</evidence>
<keyword evidence="12" id="KW-1185">Reference proteome</keyword>
<accession>A0A9R1AVP6</accession>
<dbReference type="GO" id="GO:0042742">
    <property type="term" value="P:defense response to bacterium"/>
    <property type="evidence" value="ECO:0007669"/>
    <property type="project" value="UniProtKB-ARBA"/>
</dbReference>
<dbReference type="FunFam" id="3.40.50.300:FF:001091">
    <property type="entry name" value="Probable disease resistance protein At1g61300"/>
    <property type="match status" value="1"/>
</dbReference>
<dbReference type="InterPro" id="IPR055414">
    <property type="entry name" value="LRR_R13L4/SHOC2-like"/>
</dbReference>
<dbReference type="Pfam" id="PF23559">
    <property type="entry name" value="WHD_DRP"/>
    <property type="match status" value="1"/>
</dbReference>
<evidence type="ECO:0000259" key="10">
    <source>
        <dbReference type="Pfam" id="PF23598"/>
    </source>
</evidence>
<dbReference type="OMA" id="DLETWAF"/>
<feature type="domain" description="NB-ARC" evidence="7">
    <location>
        <begin position="168"/>
        <end position="336"/>
    </location>
</feature>
<dbReference type="Gene3D" id="3.80.10.10">
    <property type="entry name" value="Ribonuclease Inhibitor"/>
    <property type="match status" value="1"/>
</dbReference>
<evidence type="ECO:0000259" key="8">
    <source>
        <dbReference type="Pfam" id="PF18052"/>
    </source>
</evidence>
<dbReference type="Gene3D" id="1.10.10.10">
    <property type="entry name" value="Winged helix-like DNA-binding domain superfamily/Winged helix DNA-binding domain"/>
    <property type="match status" value="1"/>
</dbReference>
<evidence type="ECO:0000256" key="6">
    <source>
        <dbReference type="ARBA" id="ARBA00023054"/>
    </source>
</evidence>
<dbReference type="SUPFAM" id="SSF52058">
    <property type="entry name" value="L domain-like"/>
    <property type="match status" value="1"/>
</dbReference>
<dbReference type="InterPro" id="IPR058922">
    <property type="entry name" value="WHD_DRP"/>
</dbReference>
<protein>
    <submittedName>
        <fullName evidence="11">Uncharacterized protein</fullName>
    </submittedName>
</protein>
<evidence type="ECO:0000256" key="3">
    <source>
        <dbReference type="ARBA" id="ARBA00022737"/>
    </source>
</evidence>
<dbReference type="GO" id="GO:0002758">
    <property type="term" value="P:innate immune response-activating signaling pathway"/>
    <property type="evidence" value="ECO:0007669"/>
    <property type="project" value="UniProtKB-ARBA"/>
</dbReference>
<feature type="domain" description="Disease resistance protein winged helix" evidence="9">
    <location>
        <begin position="424"/>
        <end position="493"/>
    </location>
</feature>
<evidence type="ECO:0000256" key="4">
    <source>
        <dbReference type="ARBA" id="ARBA00022741"/>
    </source>
</evidence>
<dbReference type="InterPro" id="IPR038005">
    <property type="entry name" value="RX-like_CC"/>
</dbReference>
<evidence type="ECO:0000256" key="1">
    <source>
        <dbReference type="ARBA" id="ARBA00008894"/>
    </source>
</evidence>
<dbReference type="Gramene" id="TRITD6Av1G005940.1">
    <property type="protein sequence ID" value="TRITD6Av1G005940.1"/>
    <property type="gene ID" value="TRITD6Av1G005940"/>
</dbReference>
<dbReference type="FunFam" id="1.10.10.10:FF:000322">
    <property type="entry name" value="Probable disease resistance protein At1g63360"/>
    <property type="match status" value="1"/>
</dbReference>
<evidence type="ECO:0000313" key="11">
    <source>
        <dbReference type="EMBL" id="VAI41782.1"/>
    </source>
</evidence>
<dbReference type="Pfam" id="PF18052">
    <property type="entry name" value="Rx_N"/>
    <property type="match status" value="1"/>
</dbReference>
<dbReference type="PANTHER" id="PTHR23155">
    <property type="entry name" value="DISEASE RESISTANCE PROTEIN RP"/>
    <property type="match status" value="1"/>
</dbReference>
<evidence type="ECO:0000313" key="12">
    <source>
        <dbReference type="Proteomes" id="UP000324705"/>
    </source>
</evidence>
<dbReference type="InterPro" id="IPR027417">
    <property type="entry name" value="P-loop_NTPase"/>
</dbReference>
<reference evidence="11 12" key="1">
    <citation type="submission" date="2017-09" db="EMBL/GenBank/DDBJ databases">
        <authorList>
            <consortium name="International Durum Wheat Genome Sequencing Consortium (IDWGSC)"/>
            <person name="Milanesi L."/>
        </authorList>
    </citation>
    <scope>NUCLEOTIDE SEQUENCE [LARGE SCALE GENOMIC DNA]</scope>
    <source>
        <strain evidence="12">cv. Svevo</strain>
    </source>
</reference>
<comment type="similarity">
    <text evidence="1">Belongs to the disease resistance NB-LRR family.</text>
</comment>
<dbReference type="Gene3D" id="3.40.50.300">
    <property type="entry name" value="P-loop containing nucleotide triphosphate hydrolases"/>
    <property type="match status" value="1"/>
</dbReference>
<dbReference type="EMBL" id="LT934121">
    <property type="protein sequence ID" value="VAI41782.1"/>
    <property type="molecule type" value="Genomic_DNA"/>
</dbReference>
<dbReference type="Pfam" id="PF23598">
    <property type="entry name" value="LRR_14"/>
    <property type="match status" value="1"/>
</dbReference>
<dbReference type="Gene3D" id="1.20.5.4130">
    <property type="match status" value="1"/>
</dbReference>
<dbReference type="Proteomes" id="UP000324705">
    <property type="component" value="Chromosome 6A"/>
</dbReference>
<sequence>MAASATTGVLNPLLGKLGQLLGEEYKKLTGVRKQASFLKDELSAMKALLDKMELMDKLDPTAKNWRDHIREMSYDMENCIDDFIHDIQGADAKKGFVRKMARRLRRLGRRHQIANRIEELKVLAVEANARRERYRIDDCINSSYDTVVVDPRMTAIYKEATGLVGIDAPKEELVSLLMDSKKELKVVSIVGFGGLGKTTLASKVYDEIGGQFNCMAFVSVSQRPNVKNLLSALQFNIGIKDSSHVQELQDIINRLREHLKHMRYFILVDDLWDEPTWNIISCAFPENANGSRVMVTTRLEDVAVRACGNDDSNIYRMKHLEEKYSTRLFCNRVFGSENVCPPQFEEILAEILKKCGGLPLSIITISSLLASQEARLVNEWEIIKNSLGAKFATKPTLEEMRGILNLSYMHLPVHLRPCFLYLGMYPEDREILRDDLVRQWIAEGFVCSLHGDLDGVAISYFNELINRSLIQPEKTHYGEVLSCRVHDMMLDLILSKCAEDNFIIVAYDNEDMERLHRSEYKVRRLSLKSSVDGATSNTLVTSMSQVRSYARFGESLYTPPLSQFKYLRVLWFEFPYQWDTIVDLTAIGHLFLLRYLKVSAISAGVALPAEIQGVSHLETLDLQCNPTQSFPSDITCLVNLFHLVLPYGTVLPEGIHNMKSVGTLHCSGISESSLENIAGLSELTNLKELTLRMPYRKCLTAEQVDALVFSIGMLRGLRQLSLKCHHEWDGNDRQLESLPDPPPGLEVLNLSMWEFGRVPKWIGELRCLRVLSLHVLHLSNDEVCVLGQLPFLVHVWLHVSKVSQDKVVVGTRLFPVLEYFAIRSDEDVTAYLSFDAGGMPMLQTLILRFGWKEWRSATPVGMEFLTCLRDIRVWLKHTSGVSGKHRQRIGADVESAFRRAARVHTRHPSVSVTLLAG</sequence>
<dbReference type="Pfam" id="PF00931">
    <property type="entry name" value="NB-ARC"/>
    <property type="match status" value="1"/>
</dbReference>
<keyword evidence="6" id="KW-0175">Coiled coil</keyword>
<dbReference type="GO" id="GO:0009626">
    <property type="term" value="P:plant-type hypersensitive response"/>
    <property type="evidence" value="ECO:0007669"/>
    <property type="project" value="UniProtKB-ARBA"/>
</dbReference>
<evidence type="ECO:0000259" key="9">
    <source>
        <dbReference type="Pfam" id="PF23559"/>
    </source>
</evidence>
<dbReference type="AlphaFoldDB" id="A0A9R1AVP6"/>
<dbReference type="CDD" id="cd14798">
    <property type="entry name" value="RX-CC_like"/>
    <property type="match status" value="1"/>
</dbReference>
<proteinExistence type="inferred from homology"/>
<feature type="domain" description="Disease resistance N-terminal" evidence="8">
    <location>
        <begin position="9"/>
        <end position="97"/>
    </location>
</feature>
<evidence type="ECO:0000256" key="5">
    <source>
        <dbReference type="ARBA" id="ARBA00022821"/>
    </source>
</evidence>
<dbReference type="InterPro" id="IPR044974">
    <property type="entry name" value="Disease_R_plants"/>
</dbReference>
<dbReference type="SUPFAM" id="SSF52540">
    <property type="entry name" value="P-loop containing nucleoside triphosphate hydrolases"/>
    <property type="match status" value="1"/>
</dbReference>
<gene>
    <name evidence="11" type="ORF">TRITD_6Av1G005940</name>
</gene>
<dbReference type="InterPro" id="IPR041118">
    <property type="entry name" value="Rx_N"/>
</dbReference>
<dbReference type="InterPro" id="IPR042197">
    <property type="entry name" value="Apaf_helical"/>
</dbReference>
<organism evidence="11 12">
    <name type="scientific">Triticum turgidum subsp. durum</name>
    <name type="common">Durum wheat</name>
    <name type="synonym">Triticum durum</name>
    <dbReference type="NCBI Taxonomy" id="4567"/>
    <lineage>
        <taxon>Eukaryota</taxon>
        <taxon>Viridiplantae</taxon>
        <taxon>Streptophyta</taxon>
        <taxon>Embryophyta</taxon>
        <taxon>Tracheophyta</taxon>
        <taxon>Spermatophyta</taxon>
        <taxon>Magnoliopsida</taxon>
        <taxon>Liliopsida</taxon>
        <taxon>Poales</taxon>
        <taxon>Poaceae</taxon>
        <taxon>BOP clade</taxon>
        <taxon>Pooideae</taxon>
        <taxon>Triticodae</taxon>
        <taxon>Triticeae</taxon>
        <taxon>Triticinae</taxon>
        <taxon>Triticum</taxon>
    </lineage>
</organism>
<name>A0A9R1AVP6_TRITD</name>